<reference evidence="2" key="2">
    <citation type="submission" date="2015-01" db="EMBL/GenBank/DDBJ databases">
        <title>Evolutionary Origins and Diversification of the Mycorrhizal Mutualists.</title>
        <authorList>
            <consortium name="DOE Joint Genome Institute"/>
            <consortium name="Mycorrhizal Genomics Consortium"/>
            <person name="Kohler A."/>
            <person name="Kuo A."/>
            <person name="Nagy L.G."/>
            <person name="Floudas D."/>
            <person name="Copeland A."/>
            <person name="Barry K.W."/>
            <person name="Cichocki N."/>
            <person name="Veneault-Fourrey C."/>
            <person name="LaButti K."/>
            <person name="Lindquist E.A."/>
            <person name="Lipzen A."/>
            <person name="Lundell T."/>
            <person name="Morin E."/>
            <person name="Murat C."/>
            <person name="Riley R."/>
            <person name="Ohm R."/>
            <person name="Sun H."/>
            <person name="Tunlid A."/>
            <person name="Henrissat B."/>
            <person name="Grigoriev I.V."/>
            <person name="Hibbett D.S."/>
            <person name="Martin F."/>
        </authorList>
    </citation>
    <scope>NUCLEOTIDE SEQUENCE [LARGE SCALE GENOMIC DNA]</scope>
    <source>
        <strain evidence="2">Ve08.2h10</strain>
    </source>
</reference>
<dbReference type="InParanoid" id="A0A0D0DGK3"/>
<evidence type="ECO:0000313" key="1">
    <source>
        <dbReference type="EMBL" id="KIK77050.1"/>
    </source>
</evidence>
<dbReference type="OrthoDB" id="4743193at2759"/>
<feature type="non-terminal residue" evidence="1">
    <location>
        <position position="1"/>
    </location>
</feature>
<sequence length="115" mass="12919">VIFRGGSPNGSLDHIIKDSPLIKVYRNVHIAMENSFHLQHQTICHAQPDMTKMIQKLSMFIKDKHSHMKKESCGALCSIPDQLAAGIALIQEQKIVSDLEVDTGMLELEAEDFFD</sequence>
<keyword evidence="2" id="KW-1185">Reference proteome</keyword>
<dbReference type="Proteomes" id="UP000054538">
    <property type="component" value="Unassembled WGS sequence"/>
</dbReference>
<reference evidence="1 2" key="1">
    <citation type="submission" date="2014-04" db="EMBL/GenBank/DDBJ databases">
        <authorList>
            <consortium name="DOE Joint Genome Institute"/>
            <person name="Kuo A."/>
            <person name="Kohler A."/>
            <person name="Jargeat P."/>
            <person name="Nagy L.G."/>
            <person name="Floudas D."/>
            <person name="Copeland A."/>
            <person name="Barry K.W."/>
            <person name="Cichocki N."/>
            <person name="Veneault-Fourrey C."/>
            <person name="LaButti K."/>
            <person name="Lindquist E.A."/>
            <person name="Lipzen A."/>
            <person name="Lundell T."/>
            <person name="Morin E."/>
            <person name="Murat C."/>
            <person name="Sun H."/>
            <person name="Tunlid A."/>
            <person name="Henrissat B."/>
            <person name="Grigoriev I.V."/>
            <person name="Hibbett D.S."/>
            <person name="Martin F."/>
            <person name="Nordberg H.P."/>
            <person name="Cantor M.N."/>
            <person name="Hua S.X."/>
        </authorList>
    </citation>
    <scope>NUCLEOTIDE SEQUENCE [LARGE SCALE GENOMIC DNA]</scope>
    <source>
        <strain evidence="1 2">Ve08.2h10</strain>
    </source>
</reference>
<protein>
    <submittedName>
        <fullName evidence="1">Uncharacterized protein</fullName>
    </submittedName>
</protein>
<evidence type="ECO:0000313" key="2">
    <source>
        <dbReference type="Proteomes" id="UP000054538"/>
    </source>
</evidence>
<dbReference type="STRING" id="930991.A0A0D0DGK3"/>
<gene>
    <name evidence="1" type="ORF">PAXRUDRAFT_168009</name>
</gene>
<dbReference type="HOGENOM" id="CLU_142942_1_0_1"/>
<organism evidence="1 2">
    <name type="scientific">Paxillus rubicundulus Ve08.2h10</name>
    <dbReference type="NCBI Taxonomy" id="930991"/>
    <lineage>
        <taxon>Eukaryota</taxon>
        <taxon>Fungi</taxon>
        <taxon>Dikarya</taxon>
        <taxon>Basidiomycota</taxon>
        <taxon>Agaricomycotina</taxon>
        <taxon>Agaricomycetes</taxon>
        <taxon>Agaricomycetidae</taxon>
        <taxon>Boletales</taxon>
        <taxon>Paxilineae</taxon>
        <taxon>Paxillaceae</taxon>
        <taxon>Paxillus</taxon>
    </lineage>
</organism>
<name>A0A0D0DGK3_9AGAM</name>
<dbReference type="AlphaFoldDB" id="A0A0D0DGK3"/>
<accession>A0A0D0DGK3</accession>
<proteinExistence type="predicted"/>
<dbReference type="EMBL" id="KN827168">
    <property type="protein sequence ID" value="KIK77050.1"/>
    <property type="molecule type" value="Genomic_DNA"/>
</dbReference>